<dbReference type="SUPFAM" id="SSF52540">
    <property type="entry name" value="P-loop containing nucleoside triphosphate hydrolases"/>
    <property type="match status" value="1"/>
</dbReference>
<protein>
    <recommendedName>
        <fullName evidence="5">HTH luxR-type domain-containing protein</fullName>
    </recommendedName>
</protein>
<dbReference type="Pfam" id="PF00196">
    <property type="entry name" value="GerE"/>
    <property type="match status" value="1"/>
</dbReference>
<dbReference type="PANTHER" id="PTHR43214">
    <property type="entry name" value="TWO-COMPONENT RESPONSE REGULATOR"/>
    <property type="match status" value="1"/>
</dbReference>
<dbReference type="SMART" id="SM00421">
    <property type="entry name" value="HTH_LUXR"/>
    <property type="match status" value="1"/>
</dbReference>
<sequence>MGGKMTVQQGSRSIAKPRLRAVPNEGASALRPRHSAPPRFPADLVGLATQRVWLDKLFQHEIGIVCAPVGYGKTAWCATLFTEAAAAGWRTAWLSVDAETDAAMLLAAFGLDLSEDIGAPASADALARLIDADPRPMLFVADNADRLADPVARGILAGLVRYPPERLRLVVVGRARPDIALGDVEARGMALAIGRADLGMSDTAIQQFLAASGIALDASEARSLNRFLLGWPAGVRMAAQCGDDLRAMAAAGDWRPLARRLAAIVDPVVDALPAAMGDMLARGAVAPWLDDALCLLMGGGDSGTAVRDLASHSTFLEADGDGGFRILPAVRAALKIRLDPADAVQLHRVAGRYYAARGRTADAVDQFLACGDLDDAAGLIAELAMPMIRNGAIDRVAAWIDHLPPEKVAAAPRLARVRAWLALFRGESGPTDHAAPDEARALDLLRRAYADDRPDDIVETSDRLLAASAGEDDFVTDMVRVALAEGAAGRGLFGLVHDALRPVMQHGVGRPLDLAGALAARLKARVSRAQGQLGEAERLLREAKARHGGSDLASALTDAALARACYERDALDDAADLSAQALPYLEGSIFQDALIDAFIVAIRVAASAGQGDRAASLIDRAELLAFHRGWAPLKALCIVERARLRLPQTIDAETVVAIGEEERAIVDPLSAPARAFALLSEMRAYEAIANGDRPRLTTVADRLLRLASSSDSAELRASATLFNILPQLSGRCDKMVELETVRFLNHAASRGFRRTIVDVLDVTGVRAVQNFCSEAYSSDCFLALLKLAEPSRRNPALEGGYSAAPGEAFSFLTEREIEILSALNVGESNKEIARTLHLAPETVKWHLKNVMRKLRAGSREEAVVNATMLGLKLIEKVPAA</sequence>
<dbReference type="PROSITE" id="PS00622">
    <property type="entry name" value="HTH_LUXR_1"/>
    <property type="match status" value="1"/>
</dbReference>
<dbReference type="InterPro" id="IPR039420">
    <property type="entry name" value="WalR-like"/>
</dbReference>
<evidence type="ECO:0000256" key="1">
    <source>
        <dbReference type="ARBA" id="ARBA00023015"/>
    </source>
</evidence>
<feature type="domain" description="HTH luxR-type" evidence="5">
    <location>
        <begin position="805"/>
        <end position="870"/>
    </location>
</feature>
<proteinExistence type="predicted"/>
<dbReference type="InterPro" id="IPR036388">
    <property type="entry name" value="WH-like_DNA-bd_sf"/>
</dbReference>
<evidence type="ECO:0000256" key="2">
    <source>
        <dbReference type="ARBA" id="ARBA00023125"/>
    </source>
</evidence>
<dbReference type="CDD" id="cd06170">
    <property type="entry name" value="LuxR_C_like"/>
    <property type="match status" value="1"/>
</dbReference>
<keyword evidence="3" id="KW-0804">Transcription</keyword>
<feature type="coiled-coil region" evidence="4">
    <location>
        <begin position="519"/>
        <end position="546"/>
    </location>
</feature>
<dbReference type="Gene3D" id="1.10.10.10">
    <property type="entry name" value="Winged helix-like DNA-binding domain superfamily/Winged helix DNA-binding domain"/>
    <property type="match status" value="1"/>
</dbReference>
<dbReference type="InterPro" id="IPR027417">
    <property type="entry name" value="P-loop_NTPase"/>
</dbReference>
<dbReference type="PROSITE" id="PS50043">
    <property type="entry name" value="HTH_LUXR_2"/>
    <property type="match status" value="1"/>
</dbReference>
<keyword evidence="4" id="KW-0175">Coiled coil</keyword>
<evidence type="ECO:0000313" key="7">
    <source>
        <dbReference type="Proteomes" id="UP001500738"/>
    </source>
</evidence>
<dbReference type="Proteomes" id="UP001500738">
    <property type="component" value="Unassembled WGS sequence"/>
</dbReference>
<gene>
    <name evidence="6" type="ORF">GCM10009115_08140</name>
</gene>
<evidence type="ECO:0000256" key="3">
    <source>
        <dbReference type="ARBA" id="ARBA00023163"/>
    </source>
</evidence>
<dbReference type="EMBL" id="BAAAFE010000003">
    <property type="protein sequence ID" value="GAA0862245.1"/>
    <property type="molecule type" value="Genomic_DNA"/>
</dbReference>
<keyword evidence="1" id="KW-0805">Transcription regulation</keyword>
<dbReference type="SUPFAM" id="SSF46894">
    <property type="entry name" value="C-terminal effector domain of the bipartite response regulators"/>
    <property type="match status" value="1"/>
</dbReference>
<comment type="caution">
    <text evidence="6">The sequence shown here is derived from an EMBL/GenBank/DDBJ whole genome shotgun (WGS) entry which is preliminary data.</text>
</comment>
<accession>A0ABP3XCL4</accession>
<dbReference type="InterPro" id="IPR000792">
    <property type="entry name" value="Tscrpt_reg_LuxR_C"/>
</dbReference>
<name>A0ABP3XCL4_9SPHN</name>
<evidence type="ECO:0000256" key="4">
    <source>
        <dbReference type="SAM" id="Coils"/>
    </source>
</evidence>
<dbReference type="PANTHER" id="PTHR43214:SF41">
    <property type="entry name" value="NITRATE_NITRITE RESPONSE REGULATOR PROTEIN NARP"/>
    <property type="match status" value="1"/>
</dbReference>
<evidence type="ECO:0000259" key="5">
    <source>
        <dbReference type="PROSITE" id="PS50043"/>
    </source>
</evidence>
<keyword evidence="2" id="KW-0238">DNA-binding</keyword>
<dbReference type="InterPro" id="IPR016032">
    <property type="entry name" value="Sig_transdc_resp-reg_C-effctor"/>
</dbReference>
<keyword evidence="7" id="KW-1185">Reference proteome</keyword>
<evidence type="ECO:0000313" key="6">
    <source>
        <dbReference type="EMBL" id="GAA0862245.1"/>
    </source>
</evidence>
<organism evidence="6 7">
    <name type="scientific">Sphingopyxis soli</name>
    <dbReference type="NCBI Taxonomy" id="592051"/>
    <lineage>
        <taxon>Bacteria</taxon>
        <taxon>Pseudomonadati</taxon>
        <taxon>Pseudomonadota</taxon>
        <taxon>Alphaproteobacteria</taxon>
        <taxon>Sphingomonadales</taxon>
        <taxon>Sphingomonadaceae</taxon>
        <taxon>Sphingopyxis</taxon>
    </lineage>
</organism>
<reference evidence="7" key="1">
    <citation type="journal article" date="2019" name="Int. J. Syst. Evol. Microbiol.">
        <title>The Global Catalogue of Microorganisms (GCM) 10K type strain sequencing project: providing services to taxonomists for standard genome sequencing and annotation.</title>
        <authorList>
            <consortium name="The Broad Institute Genomics Platform"/>
            <consortium name="The Broad Institute Genome Sequencing Center for Infectious Disease"/>
            <person name="Wu L."/>
            <person name="Ma J."/>
        </authorList>
    </citation>
    <scope>NUCLEOTIDE SEQUENCE [LARGE SCALE GENOMIC DNA]</scope>
    <source>
        <strain evidence="7">JCM 15910</strain>
    </source>
</reference>
<dbReference type="PRINTS" id="PR00038">
    <property type="entry name" value="HTHLUXR"/>
</dbReference>